<evidence type="ECO:0000313" key="1">
    <source>
        <dbReference type="EMBL" id="MBE1564575.1"/>
    </source>
</evidence>
<comment type="caution">
    <text evidence="1">The sequence shown here is derived from an EMBL/GenBank/DDBJ whole genome shotgun (WGS) entry which is preliminary data.</text>
</comment>
<protein>
    <submittedName>
        <fullName evidence="1">DNA-binding protein YbaB</fullName>
    </submittedName>
</protein>
<dbReference type="SUPFAM" id="SSF82607">
    <property type="entry name" value="YbaB-like"/>
    <property type="match status" value="1"/>
</dbReference>
<dbReference type="Proteomes" id="UP000661607">
    <property type="component" value="Unassembled WGS sequence"/>
</dbReference>
<keyword evidence="1" id="KW-0238">DNA-binding</keyword>
<dbReference type="GO" id="GO:0003677">
    <property type="term" value="F:DNA binding"/>
    <property type="evidence" value="ECO:0007669"/>
    <property type="project" value="UniProtKB-KW"/>
</dbReference>
<dbReference type="RefSeq" id="WP_192778929.1">
    <property type="nucleotide sequence ID" value="NZ_BAAASY010000031.1"/>
</dbReference>
<keyword evidence="2" id="KW-1185">Reference proteome</keyword>
<proteinExistence type="predicted"/>
<accession>A0ABR9KRB6</accession>
<evidence type="ECO:0000313" key="2">
    <source>
        <dbReference type="Proteomes" id="UP000661607"/>
    </source>
</evidence>
<dbReference type="Gene3D" id="3.30.1310.10">
    <property type="entry name" value="Nucleoid-associated protein YbaB-like domain"/>
    <property type="match status" value="1"/>
</dbReference>
<dbReference type="EMBL" id="JADBEF010000001">
    <property type="protein sequence ID" value="MBE1564575.1"/>
    <property type="molecule type" value="Genomic_DNA"/>
</dbReference>
<reference evidence="1 2" key="1">
    <citation type="submission" date="2020-10" db="EMBL/GenBank/DDBJ databases">
        <title>Sequencing the genomes of 1000 actinobacteria strains.</title>
        <authorList>
            <person name="Klenk H.-P."/>
        </authorList>
    </citation>
    <scope>NUCLEOTIDE SEQUENCE [LARGE SCALE GENOMIC DNA]</scope>
    <source>
        <strain evidence="1 2">DSM 43748</strain>
    </source>
</reference>
<dbReference type="InterPro" id="IPR004401">
    <property type="entry name" value="YbaB/EbfC"/>
</dbReference>
<gene>
    <name evidence="1" type="ORF">H4W81_007354</name>
</gene>
<sequence length="129" mass="14068">MRSPAPEDDPEYLAQYVAQSQQIMRELQAARSAIQRVEGRAASDDGLVEASADGQGGLTRLRIDPRALRLGEVALGEKVTAVLRAAQEDAGRQAKEIADEVGERAAALQEPLDEMFVRQRVEQAARDLL</sequence>
<name>A0ABR9KRB6_9ACTN</name>
<organism evidence="1 2">
    <name type="scientific">Nonomuraea africana</name>
    <dbReference type="NCBI Taxonomy" id="46171"/>
    <lineage>
        <taxon>Bacteria</taxon>
        <taxon>Bacillati</taxon>
        <taxon>Actinomycetota</taxon>
        <taxon>Actinomycetes</taxon>
        <taxon>Streptosporangiales</taxon>
        <taxon>Streptosporangiaceae</taxon>
        <taxon>Nonomuraea</taxon>
    </lineage>
</organism>
<dbReference type="InterPro" id="IPR036894">
    <property type="entry name" value="YbaB-like_sf"/>
</dbReference>
<dbReference type="Pfam" id="PF02575">
    <property type="entry name" value="YbaB_DNA_bd"/>
    <property type="match status" value="1"/>
</dbReference>